<sequence>MPVSIIFTKINEFRAEEEANKIKTLQGRLLDCNKVVDMMNTNSELREIEDEVNELRQQNTAAEESYNELLEERHAKEEAIRELEKEIEEEKARNLAAVQSMDPSVRESYEEMNRENEELLEEYRLKQDQLNELNRKKGELEDDLARSPLKQQAMMLHERLTELEAKKLTITNEINAEGTPDEQRERLLQTVIRTTGEINAIQKQ</sequence>
<evidence type="ECO:0000313" key="4">
    <source>
        <dbReference type="WBParaSite" id="GPUH_0000531201-mRNA-1"/>
    </source>
</evidence>
<accession>A0A183D9B4</accession>
<dbReference type="OrthoDB" id="444379at2759"/>
<dbReference type="GO" id="GO:0005929">
    <property type="term" value="C:cilium"/>
    <property type="evidence" value="ECO:0007669"/>
    <property type="project" value="TreeGrafter"/>
</dbReference>
<keyword evidence="1" id="KW-0175">Coiled coil</keyword>
<evidence type="ECO:0000313" key="2">
    <source>
        <dbReference type="EMBL" id="VDK50114.1"/>
    </source>
</evidence>
<dbReference type="PANTHER" id="PTHR31432:SF0">
    <property type="entry name" value="INTRAFLAGELLAR TRANSPORT PROTEIN 74 HOMOLOG"/>
    <property type="match status" value="1"/>
</dbReference>
<protein>
    <submittedName>
        <fullName evidence="4">HOOK domain-containing protein</fullName>
    </submittedName>
</protein>
<name>A0A183D9B4_9BILA</name>
<dbReference type="PANTHER" id="PTHR31432">
    <property type="entry name" value="INTRAFLAGELLAR TRANSPORT PROTEIN 74 HOMOLOG"/>
    <property type="match status" value="1"/>
</dbReference>
<dbReference type="Proteomes" id="UP000271098">
    <property type="component" value="Unassembled WGS sequence"/>
</dbReference>
<dbReference type="GO" id="GO:0030992">
    <property type="term" value="C:intraciliary transport particle B"/>
    <property type="evidence" value="ECO:0007669"/>
    <property type="project" value="InterPro"/>
</dbReference>
<organism evidence="4">
    <name type="scientific">Gongylonema pulchrum</name>
    <dbReference type="NCBI Taxonomy" id="637853"/>
    <lineage>
        <taxon>Eukaryota</taxon>
        <taxon>Metazoa</taxon>
        <taxon>Ecdysozoa</taxon>
        <taxon>Nematoda</taxon>
        <taxon>Chromadorea</taxon>
        <taxon>Rhabditida</taxon>
        <taxon>Spirurina</taxon>
        <taxon>Spiruromorpha</taxon>
        <taxon>Spiruroidea</taxon>
        <taxon>Gongylonematidae</taxon>
        <taxon>Gongylonema</taxon>
    </lineage>
</organism>
<dbReference type="AlphaFoldDB" id="A0A183D9B4"/>
<dbReference type="WBParaSite" id="GPUH_0000531201-mRNA-1">
    <property type="protein sequence ID" value="GPUH_0000531201-mRNA-1"/>
    <property type="gene ID" value="GPUH_0000531201"/>
</dbReference>
<gene>
    <name evidence="2" type="ORF">GPUH_LOCUS5305</name>
</gene>
<dbReference type="GO" id="GO:0048487">
    <property type="term" value="F:beta-tubulin binding"/>
    <property type="evidence" value="ECO:0007669"/>
    <property type="project" value="InterPro"/>
</dbReference>
<dbReference type="InterPro" id="IPR029602">
    <property type="entry name" value="IFT74"/>
</dbReference>
<dbReference type="GO" id="GO:0035735">
    <property type="term" value="P:intraciliary transport involved in cilium assembly"/>
    <property type="evidence" value="ECO:0007669"/>
    <property type="project" value="TreeGrafter"/>
</dbReference>
<feature type="coiled-coil region" evidence="1">
    <location>
        <begin position="38"/>
        <end position="143"/>
    </location>
</feature>
<dbReference type="EMBL" id="UYRT01011029">
    <property type="protein sequence ID" value="VDK50114.1"/>
    <property type="molecule type" value="Genomic_DNA"/>
</dbReference>
<evidence type="ECO:0000313" key="3">
    <source>
        <dbReference type="Proteomes" id="UP000271098"/>
    </source>
</evidence>
<reference evidence="4" key="1">
    <citation type="submission" date="2016-06" db="UniProtKB">
        <authorList>
            <consortium name="WormBaseParasite"/>
        </authorList>
    </citation>
    <scope>IDENTIFICATION</scope>
</reference>
<keyword evidence="3" id="KW-1185">Reference proteome</keyword>
<proteinExistence type="predicted"/>
<reference evidence="2 3" key="2">
    <citation type="submission" date="2018-11" db="EMBL/GenBank/DDBJ databases">
        <authorList>
            <consortium name="Pathogen Informatics"/>
        </authorList>
    </citation>
    <scope>NUCLEOTIDE SEQUENCE [LARGE SCALE GENOMIC DNA]</scope>
</reference>
<evidence type="ECO:0000256" key="1">
    <source>
        <dbReference type="SAM" id="Coils"/>
    </source>
</evidence>